<proteinExistence type="predicted"/>
<comment type="caution">
    <text evidence="2">The sequence shown here is derived from an EMBL/GenBank/DDBJ whole genome shotgun (WGS) entry which is preliminary data.</text>
</comment>
<evidence type="ECO:0000256" key="1">
    <source>
        <dbReference type="SAM" id="MobiDB-lite"/>
    </source>
</evidence>
<accession>A0ABT5L4V2</accession>
<reference evidence="2 3" key="1">
    <citation type="submission" date="2022-10" db="EMBL/GenBank/DDBJ databases">
        <title>Alteromonas sp. chi3 Genome sequencing.</title>
        <authorList>
            <person name="Park S."/>
        </authorList>
    </citation>
    <scope>NUCLEOTIDE SEQUENCE [LARGE SCALE GENOMIC DNA]</scope>
    <source>
        <strain evidence="3">chi3</strain>
    </source>
</reference>
<organism evidence="2 3">
    <name type="scientific">Alteromonas gilva</name>
    <dbReference type="NCBI Taxonomy" id="2987522"/>
    <lineage>
        <taxon>Bacteria</taxon>
        <taxon>Pseudomonadati</taxon>
        <taxon>Pseudomonadota</taxon>
        <taxon>Gammaproteobacteria</taxon>
        <taxon>Alteromonadales</taxon>
        <taxon>Alteromonadaceae</taxon>
        <taxon>Alteromonas/Salinimonas group</taxon>
        <taxon>Alteromonas</taxon>
    </lineage>
</organism>
<keyword evidence="3" id="KW-1185">Reference proteome</keyword>
<feature type="region of interest" description="Disordered" evidence="1">
    <location>
        <begin position="286"/>
        <end position="314"/>
    </location>
</feature>
<name>A0ABT5L4V2_9ALTE</name>
<dbReference type="Gene3D" id="3.30.70.2940">
    <property type="match status" value="1"/>
</dbReference>
<evidence type="ECO:0000313" key="3">
    <source>
        <dbReference type="Proteomes" id="UP001218788"/>
    </source>
</evidence>
<protein>
    <submittedName>
        <fullName evidence="2">Type III-B CRISPR module-associated Cmr3 family protein</fullName>
    </submittedName>
</protein>
<dbReference type="RefSeq" id="WP_273641854.1">
    <property type="nucleotide sequence ID" value="NZ_JAQQXP010000002.1"/>
</dbReference>
<dbReference type="InterPro" id="IPR019117">
    <property type="entry name" value="CRISPR-assoc_protein_Cmr3"/>
</dbReference>
<dbReference type="Pfam" id="PF09700">
    <property type="entry name" value="Cas_Cmr3"/>
    <property type="match status" value="1"/>
</dbReference>
<evidence type="ECO:0000313" key="2">
    <source>
        <dbReference type="EMBL" id="MDC8832070.1"/>
    </source>
</evidence>
<gene>
    <name evidence="2" type="ORF">OIK42_15025</name>
</gene>
<dbReference type="EMBL" id="JAQQXP010000002">
    <property type="protein sequence ID" value="MDC8832070.1"/>
    <property type="molecule type" value="Genomic_DNA"/>
</dbReference>
<dbReference type="Gene3D" id="2.60.40.4350">
    <property type="match status" value="1"/>
</dbReference>
<sequence length="443" mass="49624">MIHRQISLTPLDSWFFRDGRNHEELGGLEINSLPLPSQRTLYGALRAKLWDAVPEELRSGSLFDPTEAFNQQVLIGPATLRFTDTGPLYWPCPIDLIQFKTTKSKYVYSFAKWYQEKKQLNKRLQKKLKLQAEQAYLTTISDLGPVPFLHAKPNDDSDKRCAHQGQMLKSITLSKEWFTSDARGLKPDNFESLAMFIERELRLGIELKNRVAADGQLYVTQHIRYNEIGNKQQGRKQLKLVLIISFAEKAVCEAFEKSVSQQPVIRLGADGRGAYVDTSEVNNDLWPSLPDPAVSSEPSRAKGKGKNSKNNTNSSQQLMVTLLSPGTWQCDAGYGFLPGTESNIGGGVWQGSCSVRMDNHLEEKTSLDFTLLSALVDKPFYEGGWDMSGKGKPRATRMFYPAGSCFLIEANPESWSTLQGGFIGDLNHMGYGKIAIKPFKQGQ</sequence>
<dbReference type="Proteomes" id="UP001218788">
    <property type="component" value="Unassembled WGS sequence"/>
</dbReference>